<dbReference type="SUPFAM" id="SSF46626">
    <property type="entry name" value="Cytochrome c"/>
    <property type="match status" value="1"/>
</dbReference>
<proteinExistence type="predicted"/>
<dbReference type="InterPro" id="IPR036909">
    <property type="entry name" value="Cyt_c-like_dom_sf"/>
</dbReference>
<evidence type="ECO:0000313" key="5">
    <source>
        <dbReference type="EMBL" id="VAW29142.1"/>
    </source>
</evidence>
<keyword evidence="2" id="KW-0479">Metal-binding</keyword>
<dbReference type="InterPro" id="IPR009056">
    <property type="entry name" value="Cyt_c-like_dom"/>
</dbReference>
<gene>
    <name evidence="5" type="ORF">MNBD_BACTEROID07-1243</name>
</gene>
<dbReference type="Gene3D" id="1.10.760.10">
    <property type="entry name" value="Cytochrome c-like domain"/>
    <property type="match status" value="1"/>
</dbReference>
<dbReference type="GO" id="GO:0046872">
    <property type="term" value="F:metal ion binding"/>
    <property type="evidence" value="ECO:0007669"/>
    <property type="project" value="UniProtKB-KW"/>
</dbReference>
<dbReference type="GO" id="GO:0020037">
    <property type="term" value="F:heme binding"/>
    <property type="evidence" value="ECO:0007669"/>
    <property type="project" value="InterPro"/>
</dbReference>
<organism evidence="5">
    <name type="scientific">hydrothermal vent metagenome</name>
    <dbReference type="NCBI Taxonomy" id="652676"/>
    <lineage>
        <taxon>unclassified sequences</taxon>
        <taxon>metagenomes</taxon>
        <taxon>ecological metagenomes</taxon>
    </lineage>
</organism>
<dbReference type="PANTHER" id="PTHR40394">
    <property type="entry name" value="LIPOPROTEIN-RELATED"/>
    <property type="match status" value="1"/>
</dbReference>
<dbReference type="Pfam" id="PF13442">
    <property type="entry name" value="Cytochrome_CBB3"/>
    <property type="match status" value="1"/>
</dbReference>
<reference evidence="5" key="1">
    <citation type="submission" date="2018-06" db="EMBL/GenBank/DDBJ databases">
        <authorList>
            <person name="Zhirakovskaya E."/>
        </authorList>
    </citation>
    <scope>NUCLEOTIDE SEQUENCE</scope>
</reference>
<feature type="domain" description="Cytochrome c" evidence="4">
    <location>
        <begin position="103"/>
        <end position="192"/>
    </location>
</feature>
<dbReference type="EMBL" id="UOET01000328">
    <property type="protein sequence ID" value="VAW29142.1"/>
    <property type="molecule type" value="Genomic_DNA"/>
</dbReference>
<dbReference type="PROSITE" id="PS51257">
    <property type="entry name" value="PROKAR_LIPOPROTEIN"/>
    <property type="match status" value="1"/>
</dbReference>
<accession>A0A3B0URZ3</accession>
<evidence type="ECO:0000259" key="4">
    <source>
        <dbReference type="PROSITE" id="PS51007"/>
    </source>
</evidence>
<keyword evidence="1" id="KW-0349">Heme</keyword>
<evidence type="ECO:0000256" key="2">
    <source>
        <dbReference type="ARBA" id="ARBA00022723"/>
    </source>
</evidence>
<dbReference type="PANTHER" id="PTHR40394:SF2">
    <property type="entry name" value="QUINOL:CYTOCHROME C OXIDOREDUCTASE MEMBRANE PROTEIN"/>
    <property type="match status" value="1"/>
</dbReference>
<name>A0A3B0URZ3_9ZZZZ</name>
<dbReference type="AlphaFoldDB" id="A0A3B0URZ3"/>
<dbReference type="PROSITE" id="PS51007">
    <property type="entry name" value="CYTC"/>
    <property type="match status" value="1"/>
</dbReference>
<dbReference type="GO" id="GO:0009055">
    <property type="term" value="F:electron transfer activity"/>
    <property type="evidence" value="ECO:0007669"/>
    <property type="project" value="InterPro"/>
</dbReference>
<keyword evidence="3" id="KW-0408">Iron</keyword>
<protein>
    <recommendedName>
        <fullName evidence="4">Cytochrome c domain-containing protein</fullName>
    </recommendedName>
</protein>
<evidence type="ECO:0000256" key="3">
    <source>
        <dbReference type="ARBA" id="ARBA00023004"/>
    </source>
</evidence>
<evidence type="ECO:0000256" key="1">
    <source>
        <dbReference type="ARBA" id="ARBA00022617"/>
    </source>
</evidence>
<sequence>MKNRSLLFILLLAVTGLSSCVQNKNNPGYAYMGEHDMYYTKFDKAYTPNKILPNGQTNQPPAIGSVDRSSSFFPFHPKNIGEKVVDQTKAGVELKNPVPVTATTLAEGKRQYEIFCLDCHGTDAKGDGHLYTAKLFPAKPRDLTGSYVQNMPDGSIFFIITEGSISGLMGPHGTQISAENRWKIVNYLRSFVKK</sequence>